<name>A0AAC8Z2C5_SPHMC</name>
<dbReference type="EMBL" id="CP013344">
    <property type="protein sequence ID" value="AMU90537.1"/>
    <property type="molecule type" value="Genomic_DNA"/>
</dbReference>
<evidence type="ECO:0000313" key="2">
    <source>
        <dbReference type="Proteomes" id="UP000076088"/>
    </source>
</evidence>
<gene>
    <name evidence="1" type="ORF">ATM17_16055</name>
</gene>
<keyword evidence="2" id="KW-1185">Reference proteome</keyword>
<reference evidence="2" key="1">
    <citation type="submission" date="2015-11" db="EMBL/GenBank/DDBJ databases">
        <title>Complete genome sequence of a polyethylene-glycol degrader Sphingopyxis macrogoltabida 203N (NBRC 111659).</title>
        <authorList>
            <person name="Yoshiyuki O."/>
            <person name="Shouta N."/>
            <person name="Nagata Y."/>
            <person name="Numata M."/>
            <person name="Tsuchikane K."/>
            <person name="Hosoyama A."/>
            <person name="Yamazoe A."/>
            <person name="Tsuda M."/>
            <person name="Fujita N."/>
            <person name="Kawai F."/>
        </authorList>
    </citation>
    <scope>NUCLEOTIDE SEQUENCE [LARGE SCALE GENOMIC DNA]</scope>
    <source>
        <strain evidence="2">203N</strain>
    </source>
</reference>
<dbReference type="RefSeq" id="WP_054729569.1">
    <property type="nucleotide sequence ID" value="NZ_CP009429.1"/>
</dbReference>
<accession>A0AAC8Z2C5</accession>
<dbReference type="Proteomes" id="UP000076088">
    <property type="component" value="Chromosome"/>
</dbReference>
<evidence type="ECO:0000313" key="1">
    <source>
        <dbReference type="EMBL" id="AMU90537.1"/>
    </source>
</evidence>
<reference evidence="1 2" key="2">
    <citation type="journal article" date="2016" name="Genome Announc.">
        <title>Complete Genome Sequence of Sphingopyxis macrogoltabida Strain 203N (NBRC 111659), a Polyethylene Glycol Degrader.</title>
        <authorList>
            <person name="Ohtsubo Y."/>
            <person name="Nonoyama S."/>
            <person name="Nagata Y."/>
            <person name="Numata M."/>
            <person name="Tsuchikane K."/>
            <person name="Hosoyama A."/>
            <person name="Yamazoe A."/>
            <person name="Tsuda M."/>
            <person name="Fujita N."/>
            <person name="Kawai F."/>
        </authorList>
    </citation>
    <scope>NUCLEOTIDE SEQUENCE [LARGE SCALE GENOMIC DNA]</scope>
    <source>
        <strain evidence="1 2">203N</strain>
    </source>
</reference>
<dbReference type="KEGG" id="smaz:LH19_15485"/>
<proteinExistence type="predicted"/>
<sequence length="231" mass="25262">MFEPEIFDWPANLIPTDITIHAPHDTAGLTTSVNGAVQAKPVIRPPFKVTLEFETLFGAEVLAWRAIIGSLEGRSNRLRIPLFDLWFAAKKRQIAAGRVPHSDGTGFSDGTLYSTDDLEGVTVTAVQGQRNITADFAGYAGADLNALLQAGLYFGLHDQPYLATQVFWDGSVATIRTNPTMRHAYADQELRLRPVMIAGLVDDKGGTLTLKRGRWGGPSLELEERFDGPLP</sequence>
<dbReference type="AlphaFoldDB" id="A0AAC8Z2C5"/>
<organism evidence="1 2">
    <name type="scientific">Sphingopyxis macrogoltabida</name>
    <name type="common">Sphingomonas macrogoltabidus</name>
    <dbReference type="NCBI Taxonomy" id="33050"/>
    <lineage>
        <taxon>Bacteria</taxon>
        <taxon>Pseudomonadati</taxon>
        <taxon>Pseudomonadota</taxon>
        <taxon>Alphaproteobacteria</taxon>
        <taxon>Sphingomonadales</taxon>
        <taxon>Sphingomonadaceae</taxon>
        <taxon>Sphingopyxis</taxon>
    </lineage>
</organism>
<protein>
    <submittedName>
        <fullName evidence="1">Uncharacterized protein</fullName>
    </submittedName>
</protein>